<dbReference type="eggNOG" id="KOG2372">
    <property type="taxonomic scope" value="Eukaryota"/>
</dbReference>
<feature type="compositionally biased region" description="Polar residues" evidence="8">
    <location>
        <begin position="675"/>
        <end position="687"/>
    </location>
</feature>
<dbReference type="PROSITE" id="PS51782">
    <property type="entry name" value="LYSM"/>
    <property type="match status" value="1"/>
</dbReference>
<feature type="repeat" description="WD" evidence="7">
    <location>
        <begin position="146"/>
        <end position="188"/>
    </location>
</feature>
<dbReference type="OMA" id="HIISCKY"/>
<evidence type="ECO:0000259" key="9">
    <source>
        <dbReference type="PROSITE" id="PS51782"/>
    </source>
</evidence>
<evidence type="ECO:0000256" key="2">
    <source>
        <dbReference type="ARBA" id="ARBA00009540"/>
    </source>
</evidence>
<dbReference type="SMART" id="SM00320">
    <property type="entry name" value="WD40"/>
    <property type="match status" value="4"/>
</dbReference>
<dbReference type="GO" id="GO:0005739">
    <property type="term" value="C:mitochondrion"/>
    <property type="evidence" value="ECO:0007669"/>
    <property type="project" value="UniProtKB-SubCell"/>
</dbReference>
<evidence type="ECO:0000313" key="12">
    <source>
        <dbReference type="Proteomes" id="UP000001064"/>
    </source>
</evidence>
<dbReference type="InterPro" id="IPR019775">
    <property type="entry name" value="WD40_repeat_CS"/>
</dbReference>
<evidence type="ECO:0000256" key="7">
    <source>
        <dbReference type="PROSITE-ProRule" id="PRU00221"/>
    </source>
</evidence>
<dbReference type="SMART" id="SM00257">
    <property type="entry name" value="LysM"/>
    <property type="match status" value="1"/>
</dbReference>
<dbReference type="RefSeq" id="XP_003285888.1">
    <property type="nucleotide sequence ID" value="XM_003285840.1"/>
</dbReference>
<keyword evidence="4" id="KW-0677">Repeat</keyword>
<name>F0ZEP6_DICPU</name>
<dbReference type="PROSITE" id="PS50082">
    <property type="entry name" value="WD_REPEATS_2"/>
    <property type="match status" value="1"/>
</dbReference>
<dbReference type="Pfam" id="PF07534">
    <property type="entry name" value="TLD"/>
    <property type="match status" value="1"/>
</dbReference>
<dbReference type="SUPFAM" id="SSF50978">
    <property type="entry name" value="WD40 repeat-like"/>
    <property type="match status" value="1"/>
</dbReference>
<evidence type="ECO:0000313" key="11">
    <source>
        <dbReference type="EMBL" id="EGC37562.1"/>
    </source>
</evidence>
<gene>
    <name evidence="11" type="ORF">DICPUDRAFT_94046</name>
</gene>
<dbReference type="EMBL" id="GL870996">
    <property type="protein sequence ID" value="EGC37562.1"/>
    <property type="molecule type" value="Genomic_DNA"/>
</dbReference>
<dbReference type="InterPro" id="IPR015943">
    <property type="entry name" value="WD40/YVTN_repeat-like_dom_sf"/>
</dbReference>
<organism evidence="11 12">
    <name type="scientific">Dictyostelium purpureum</name>
    <name type="common">Slime mold</name>
    <dbReference type="NCBI Taxonomy" id="5786"/>
    <lineage>
        <taxon>Eukaryota</taxon>
        <taxon>Amoebozoa</taxon>
        <taxon>Evosea</taxon>
        <taxon>Eumycetozoa</taxon>
        <taxon>Dictyostelia</taxon>
        <taxon>Dictyosteliales</taxon>
        <taxon>Dictyosteliaceae</taxon>
        <taxon>Dictyostelium</taxon>
    </lineage>
</organism>
<dbReference type="InterPro" id="IPR036779">
    <property type="entry name" value="LysM_dom_sf"/>
</dbReference>
<evidence type="ECO:0000256" key="1">
    <source>
        <dbReference type="ARBA" id="ARBA00004173"/>
    </source>
</evidence>
<dbReference type="PROSITE" id="PS00678">
    <property type="entry name" value="WD_REPEATS_1"/>
    <property type="match status" value="1"/>
</dbReference>
<feature type="compositionally biased region" description="Low complexity" evidence="8">
    <location>
        <begin position="431"/>
        <end position="448"/>
    </location>
</feature>
<dbReference type="InParanoid" id="F0ZEP6"/>
<comment type="subcellular location">
    <subcellularLocation>
        <location evidence="1">Mitochondrion</location>
    </subcellularLocation>
</comment>
<feature type="region of interest" description="Disordered" evidence="8">
    <location>
        <begin position="431"/>
        <end position="451"/>
    </location>
</feature>
<evidence type="ECO:0000259" key="10">
    <source>
        <dbReference type="PROSITE" id="PS51886"/>
    </source>
</evidence>
<evidence type="ECO:0000256" key="5">
    <source>
        <dbReference type="ARBA" id="ARBA00023128"/>
    </source>
</evidence>
<feature type="domain" description="LysM" evidence="9">
    <location>
        <begin position="732"/>
        <end position="775"/>
    </location>
</feature>
<sequence length="1264" mass="142705">MDEQKQQQIQQIQPNLTICLDKKNKYKFSKLASDINGENIAISSERNLFLLHLPTDIENDDQLRILNTLNNETVTTSLSSSSATTPSSTSTTGIFEKIKQSKDTDSNLVEWSPSRTESNLLMTSSSRENSLFLWNMKEQKTIQKFSKAHIRHITSLSWNSLNTNLVASASSDSVINLWDIRERANISSNKFRSNLSQIAWDPYSSDILATSNGGEINIVDIRKFGSPIACFSTSAHIGTMSNIQWSTKHQHELLTCNPNDKSIKVWDYKQNTKPIHYYNTGTYSSYARFVPFLENQVIASTSSNGSFNDIQLWGNDKSQPILSLTGGHKDAILDFNWRVVERNNVVSKDPKKYYLMSIGKDNQFSMWRFNSGLVHHLNDSSICENLKPLPRNLRISQDSQELIDQAINDLSDDENNQENQEQTNVNNIELSNISNNNSSNSNNNNNNGDKIDKKKNKLLDLHQELGNIIQEKFDYISFEKISYSDRICIVNVDNRKFCVIILFPTLYPSAAPTFDILFNESSLAITNIQVKLKKKLDKLSSKLIEKKSPFLYHILDLISSYYKSTKKEFPTIKNLLDSPTIQRRTPKNVNNQPMKRVSLTPNFHHPNNSNNNNNYGTPFTTSVHPNDGSNISPIVISTATATTTVNTNKVIDSFSLLNVPSISLSESPSVERNRSQSASSTINSGVKPSFDLSINSGNLGANISGTPPGRGRSGSFGGKMVEPNIVNNNILQQYIVKPTDTLSGISLQFAMPRNIIIQTNRLHSERLVAGQKLWVYKKNENEQQQQLKSSPEQSDSSSVNSSSSSVSSISNIKLLKLSKGDIVKEKLVCFMKNQKIVGHLTLTPYNLIFQSVITPTTNKPIQLFAEYQHIISCKYLSNKVEWLAHFSKDWNKEQRYIKDKINKNNNFGNKAKAKTKSKQEEDEHDAFLQKEISKLNEMEEEKTLLLDDETGVEKKVLVFPCIYAIIHKDNSIQTIFFRGSDAQSVFACFSYLKQLIVGSKIASPQTISPILSSTKSTTDITTPTTTTTTTVASTTLPPNISNPATLMAQQSQPIDIKSMLRNGSYTNIRSLDVSYDSSSYDEYVEPSPQLLKDQTKYQVQERILMTPEIYKKIRHYLPIRTQGSDIELLYNSINDGISFSTFYRKVKPAEKSIMLIKDEHGYIFGAFLSDKIECKKDFFYGSGETFLFSIKPVFAIHTWTKKNDLFMYTSHDYISIGGGSHFGLWMDNDFHHGSTGPCETFDNPHLSKDPDSFIPNVVEIWGIL</sequence>
<dbReference type="STRING" id="5786.F0ZEP6"/>
<dbReference type="PANTHER" id="PTHR23354:SF62">
    <property type="entry name" value="MUSTARD, ISOFORM V"/>
    <property type="match status" value="1"/>
</dbReference>
<dbReference type="eggNOG" id="KOG0309">
    <property type="taxonomic scope" value="Eukaryota"/>
</dbReference>
<dbReference type="GeneID" id="10499532"/>
<dbReference type="InterPro" id="IPR006571">
    <property type="entry name" value="TLDc_dom"/>
</dbReference>
<dbReference type="KEGG" id="dpp:DICPUDRAFT_94046"/>
<dbReference type="VEuPathDB" id="AmoebaDB:DICPUDRAFT_94046"/>
<protein>
    <recommendedName>
        <fullName evidence="6">Oxidation resistance protein 1</fullName>
    </recommendedName>
</protein>
<dbReference type="CDD" id="cd00118">
    <property type="entry name" value="LysM"/>
    <property type="match status" value="1"/>
</dbReference>
<dbReference type="AlphaFoldDB" id="F0ZEP6"/>
<evidence type="ECO:0000256" key="3">
    <source>
        <dbReference type="ARBA" id="ARBA00022574"/>
    </source>
</evidence>
<dbReference type="Gene3D" id="3.10.350.10">
    <property type="entry name" value="LysM domain"/>
    <property type="match status" value="1"/>
</dbReference>
<dbReference type="InterPro" id="IPR018392">
    <property type="entry name" value="LysM"/>
</dbReference>
<dbReference type="FunCoup" id="F0ZEP6">
    <property type="interactions" value="70"/>
</dbReference>
<dbReference type="SUPFAM" id="SSF54106">
    <property type="entry name" value="LysM domain"/>
    <property type="match status" value="1"/>
</dbReference>
<comment type="similarity">
    <text evidence="2">Belongs to the OXR1 family.</text>
</comment>
<dbReference type="SMART" id="SM00584">
    <property type="entry name" value="TLDc"/>
    <property type="match status" value="1"/>
</dbReference>
<accession>F0ZEP6</accession>
<reference evidence="12" key="1">
    <citation type="journal article" date="2011" name="Genome Biol.">
        <title>Comparative genomics of the social amoebae Dictyostelium discoideum and Dictyostelium purpureum.</title>
        <authorList>
            <consortium name="US DOE Joint Genome Institute (JGI-PGF)"/>
            <person name="Sucgang R."/>
            <person name="Kuo A."/>
            <person name="Tian X."/>
            <person name="Salerno W."/>
            <person name="Parikh A."/>
            <person name="Feasley C.L."/>
            <person name="Dalin E."/>
            <person name="Tu H."/>
            <person name="Huang E."/>
            <person name="Barry K."/>
            <person name="Lindquist E."/>
            <person name="Shapiro H."/>
            <person name="Bruce D."/>
            <person name="Schmutz J."/>
            <person name="Salamov A."/>
            <person name="Fey P."/>
            <person name="Gaudet P."/>
            <person name="Anjard C."/>
            <person name="Babu M.M."/>
            <person name="Basu S."/>
            <person name="Bushmanova Y."/>
            <person name="van der Wel H."/>
            <person name="Katoh-Kurasawa M."/>
            <person name="Dinh C."/>
            <person name="Coutinho P.M."/>
            <person name="Saito T."/>
            <person name="Elias M."/>
            <person name="Schaap P."/>
            <person name="Kay R.R."/>
            <person name="Henrissat B."/>
            <person name="Eichinger L."/>
            <person name="Rivero F."/>
            <person name="Putnam N.H."/>
            <person name="West C.M."/>
            <person name="Loomis W.F."/>
            <person name="Chisholm R.L."/>
            <person name="Shaulsky G."/>
            <person name="Strassmann J.E."/>
            <person name="Queller D.C."/>
            <person name="Kuspa A."/>
            <person name="Grigoriev I.V."/>
        </authorList>
    </citation>
    <scope>NUCLEOTIDE SEQUENCE [LARGE SCALE GENOMIC DNA]</scope>
    <source>
        <strain evidence="12">QSDP1</strain>
    </source>
</reference>
<dbReference type="InterPro" id="IPR001680">
    <property type="entry name" value="WD40_rpt"/>
</dbReference>
<feature type="domain" description="TLDc" evidence="10">
    <location>
        <begin position="1103"/>
        <end position="1264"/>
    </location>
</feature>
<evidence type="ECO:0000256" key="6">
    <source>
        <dbReference type="ARBA" id="ARBA00040604"/>
    </source>
</evidence>
<proteinExistence type="inferred from homology"/>
<evidence type="ECO:0000256" key="4">
    <source>
        <dbReference type="ARBA" id="ARBA00022737"/>
    </source>
</evidence>
<dbReference type="Pfam" id="PF01476">
    <property type="entry name" value="LysM"/>
    <property type="match status" value="1"/>
</dbReference>
<evidence type="ECO:0000256" key="8">
    <source>
        <dbReference type="SAM" id="MobiDB-lite"/>
    </source>
</evidence>
<dbReference type="Proteomes" id="UP000001064">
    <property type="component" value="Unassembled WGS sequence"/>
</dbReference>
<dbReference type="InterPro" id="IPR036322">
    <property type="entry name" value="WD40_repeat_dom_sf"/>
</dbReference>
<keyword evidence="3 7" id="KW-0853">WD repeat</keyword>
<keyword evidence="5" id="KW-0496">Mitochondrion</keyword>
<dbReference type="OrthoDB" id="26679at2759"/>
<feature type="region of interest" description="Disordered" evidence="8">
    <location>
        <begin position="665"/>
        <end position="687"/>
    </location>
</feature>
<dbReference type="Gene3D" id="2.130.10.10">
    <property type="entry name" value="YVTN repeat-like/Quinoprotein amine dehydrogenase"/>
    <property type="match status" value="2"/>
</dbReference>
<feature type="region of interest" description="Disordered" evidence="8">
    <location>
        <begin position="782"/>
        <end position="805"/>
    </location>
</feature>
<dbReference type="PROSITE" id="PS51886">
    <property type="entry name" value="TLDC"/>
    <property type="match status" value="1"/>
</dbReference>
<dbReference type="PROSITE" id="PS50294">
    <property type="entry name" value="WD_REPEATS_REGION"/>
    <property type="match status" value="1"/>
</dbReference>
<keyword evidence="12" id="KW-1185">Reference proteome</keyword>
<dbReference type="PANTHER" id="PTHR23354">
    <property type="entry name" value="NUCLEOLAR PROTEIN 7/ESTROGEN RECEPTOR COACTIVATOR-RELATED"/>
    <property type="match status" value="1"/>
</dbReference>